<evidence type="ECO:0000313" key="2">
    <source>
        <dbReference type="Proteomes" id="UP001595814"/>
    </source>
</evidence>
<reference evidence="2" key="1">
    <citation type="journal article" date="2019" name="Int. J. Syst. Evol. Microbiol.">
        <title>The Global Catalogue of Microorganisms (GCM) 10K type strain sequencing project: providing services to taxonomists for standard genome sequencing and annotation.</title>
        <authorList>
            <consortium name="The Broad Institute Genomics Platform"/>
            <consortium name="The Broad Institute Genome Sequencing Center for Infectious Disease"/>
            <person name="Wu L."/>
            <person name="Ma J."/>
        </authorList>
    </citation>
    <scope>NUCLEOTIDE SEQUENCE [LARGE SCALE GENOMIC DNA]</scope>
    <source>
        <strain evidence="2">CECT 7477</strain>
    </source>
</reference>
<dbReference type="Proteomes" id="UP001595814">
    <property type="component" value="Unassembled WGS sequence"/>
</dbReference>
<dbReference type="Pfam" id="PF20420">
    <property type="entry name" value="DUF6702"/>
    <property type="match status" value="1"/>
</dbReference>
<sequence>MPMILRFIPLFVLPLLAFSVAHKFYVSVTNVNYSEKDQALQITSRVFIDDLDRLLMARYDLEAKLASKEENKMADAYIEKYLRSKFVVSVNGSPVEYDFIGKKYDADVVVLYLEVPKVDLNKTESVQIENEILTDLFDDQQNVVHIKIKDTKKSFVLIKSHPKGMLNL</sequence>
<evidence type="ECO:0000313" key="1">
    <source>
        <dbReference type="EMBL" id="MFC4096324.1"/>
    </source>
</evidence>
<comment type="caution">
    <text evidence="1">The sequence shown here is derived from an EMBL/GenBank/DDBJ whole genome shotgun (WGS) entry which is preliminary data.</text>
</comment>
<organism evidence="1 2">
    <name type="scientific">Euzebyella saccharophila</name>
    <dbReference type="NCBI Taxonomy" id="679664"/>
    <lineage>
        <taxon>Bacteria</taxon>
        <taxon>Pseudomonadati</taxon>
        <taxon>Bacteroidota</taxon>
        <taxon>Flavobacteriia</taxon>
        <taxon>Flavobacteriales</taxon>
        <taxon>Flavobacteriaceae</taxon>
        <taxon>Euzebyella</taxon>
    </lineage>
</organism>
<dbReference type="InterPro" id="IPR046525">
    <property type="entry name" value="DUF6702"/>
</dbReference>
<gene>
    <name evidence="1" type="ORF">ACFOUT_10605</name>
</gene>
<name>A0ABV8JP37_9FLAO</name>
<keyword evidence="2" id="KW-1185">Reference proteome</keyword>
<dbReference type="RefSeq" id="WP_192463316.1">
    <property type="nucleotide sequence ID" value="NZ_JACYFJ010000007.1"/>
</dbReference>
<proteinExistence type="predicted"/>
<accession>A0ABV8JP37</accession>
<protein>
    <submittedName>
        <fullName evidence="1">DUF6702 family protein</fullName>
    </submittedName>
</protein>
<dbReference type="EMBL" id="JBHSAW010000006">
    <property type="protein sequence ID" value="MFC4096324.1"/>
    <property type="molecule type" value="Genomic_DNA"/>
</dbReference>